<feature type="chain" id="PRO_5012900731" description="Saposin B-type domain-containing protein" evidence="2">
    <location>
        <begin position="18"/>
        <end position="151"/>
    </location>
</feature>
<gene>
    <name evidence="4" type="ORF">WR25_22442</name>
</gene>
<dbReference type="OrthoDB" id="5810151at2759"/>
<dbReference type="Gene3D" id="1.10.225.10">
    <property type="entry name" value="Saposin-like"/>
    <property type="match status" value="1"/>
</dbReference>
<keyword evidence="1" id="KW-1015">Disulfide bond</keyword>
<sequence length="151" mass="16958">MLKYVVFAAVLISCVYGQTFRPTPNNCTICHEIVGEAERRVHNVTSQQALQNQLIQECHQMERRDGPDAGKNCLAIVNDNIATIYTDMKAGKRPSQTCYDIHACSTLPTFPTRMPDANMKQEAEISKLAAVRMAMMNKVRKQRMRASNPVA</sequence>
<evidence type="ECO:0000256" key="2">
    <source>
        <dbReference type="SAM" id="SignalP"/>
    </source>
</evidence>
<dbReference type="SUPFAM" id="SSF47862">
    <property type="entry name" value="Saposin"/>
    <property type="match status" value="1"/>
</dbReference>
<accession>A0A2A2LUH2</accession>
<evidence type="ECO:0000259" key="3">
    <source>
        <dbReference type="PROSITE" id="PS50015"/>
    </source>
</evidence>
<reference evidence="4 5" key="1">
    <citation type="journal article" date="2017" name="Curr. Biol.">
        <title>Genome architecture and evolution of a unichromosomal asexual nematode.</title>
        <authorList>
            <person name="Fradin H."/>
            <person name="Zegar C."/>
            <person name="Gutwein M."/>
            <person name="Lucas J."/>
            <person name="Kovtun M."/>
            <person name="Corcoran D."/>
            <person name="Baugh L.R."/>
            <person name="Kiontke K."/>
            <person name="Gunsalus K."/>
            <person name="Fitch D.H."/>
            <person name="Piano F."/>
        </authorList>
    </citation>
    <scope>NUCLEOTIDE SEQUENCE [LARGE SCALE GENOMIC DNA]</scope>
    <source>
        <strain evidence="4">PF1309</strain>
    </source>
</reference>
<evidence type="ECO:0000313" key="5">
    <source>
        <dbReference type="Proteomes" id="UP000218231"/>
    </source>
</evidence>
<proteinExistence type="predicted"/>
<dbReference type="EMBL" id="LIAE01006431">
    <property type="protein sequence ID" value="PAV89788.1"/>
    <property type="molecule type" value="Genomic_DNA"/>
</dbReference>
<dbReference type="AlphaFoldDB" id="A0A2A2LUH2"/>
<feature type="domain" description="Saposin B-type" evidence="3">
    <location>
        <begin position="23"/>
        <end position="108"/>
    </location>
</feature>
<comment type="caution">
    <text evidence="4">The sequence shown here is derived from an EMBL/GenBank/DDBJ whole genome shotgun (WGS) entry which is preliminary data.</text>
</comment>
<dbReference type="Proteomes" id="UP000218231">
    <property type="component" value="Unassembled WGS sequence"/>
</dbReference>
<dbReference type="PROSITE" id="PS50015">
    <property type="entry name" value="SAP_B"/>
    <property type="match status" value="1"/>
</dbReference>
<protein>
    <recommendedName>
        <fullName evidence="3">Saposin B-type domain-containing protein</fullName>
    </recommendedName>
</protein>
<organism evidence="4 5">
    <name type="scientific">Diploscapter pachys</name>
    <dbReference type="NCBI Taxonomy" id="2018661"/>
    <lineage>
        <taxon>Eukaryota</taxon>
        <taxon>Metazoa</taxon>
        <taxon>Ecdysozoa</taxon>
        <taxon>Nematoda</taxon>
        <taxon>Chromadorea</taxon>
        <taxon>Rhabditida</taxon>
        <taxon>Rhabditina</taxon>
        <taxon>Rhabditomorpha</taxon>
        <taxon>Rhabditoidea</taxon>
        <taxon>Rhabditidae</taxon>
        <taxon>Diploscapter</taxon>
    </lineage>
</organism>
<name>A0A2A2LUH2_9BILA</name>
<dbReference type="InterPro" id="IPR008139">
    <property type="entry name" value="SaposinB_dom"/>
</dbReference>
<keyword evidence="5" id="KW-1185">Reference proteome</keyword>
<feature type="signal peptide" evidence="2">
    <location>
        <begin position="1"/>
        <end position="17"/>
    </location>
</feature>
<keyword evidence="2" id="KW-0732">Signal</keyword>
<dbReference type="InterPro" id="IPR011001">
    <property type="entry name" value="Saposin-like"/>
</dbReference>
<dbReference type="SMART" id="SM00741">
    <property type="entry name" value="SapB"/>
    <property type="match status" value="1"/>
</dbReference>
<evidence type="ECO:0000313" key="4">
    <source>
        <dbReference type="EMBL" id="PAV89788.1"/>
    </source>
</evidence>
<evidence type="ECO:0000256" key="1">
    <source>
        <dbReference type="ARBA" id="ARBA00023157"/>
    </source>
</evidence>